<protein>
    <recommendedName>
        <fullName evidence="8">dihydrouracil dehydrogenase (NAD(+))</fullName>
        <ecNumber evidence="8">1.3.1.1</ecNumber>
    </recommendedName>
    <alternativeName>
        <fullName evidence="3">Dihydrothymine dehydrogenase</fullName>
    </alternativeName>
    <alternativeName>
        <fullName evidence="2">Dihydrouracil dehydrogenase</fullName>
    </alternativeName>
</protein>
<evidence type="ECO:0000313" key="11">
    <source>
        <dbReference type="EMBL" id="AOR23851.1"/>
    </source>
</evidence>
<keyword evidence="1" id="KW-0560">Oxidoreductase</keyword>
<evidence type="ECO:0000256" key="1">
    <source>
        <dbReference type="ARBA" id="ARBA00023002"/>
    </source>
</evidence>
<dbReference type="GO" id="GO:0051536">
    <property type="term" value="F:iron-sulfur cluster binding"/>
    <property type="evidence" value="ECO:0007669"/>
    <property type="project" value="InterPro"/>
</dbReference>
<dbReference type="Pfam" id="PF14691">
    <property type="entry name" value="Fer4_20"/>
    <property type="match status" value="1"/>
</dbReference>
<evidence type="ECO:0000256" key="3">
    <source>
        <dbReference type="ARBA" id="ARBA00032722"/>
    </source>
</evidence>
<dbReference type="InterPro" id="IPR028261">
    <property type="entry name" value="DPD_II"/>
</dbReference>
<dbReference type="SUPFAM" id="SSF46548">
    <property type="entry name" value="alpha-helical ferredoxin"/>
    <property type="match status" value="1"/>
</dbReference>
<dbReference type="SUPFAM" id="SSF51971">
    <property type="entry name" value="Nucleotide-binding domain"/>
    <property type="match status" value="1"/>
</dbReference>
<organism evidence="11 12">
    <name type="scientific">Clostridium taeniosporum</name>
    <dbReference type="NCBI Taxonomy" id="394958"/>
    <lineage>
        <taxon>Bacteria</taxon>
        <taxon>Bacillati</taxon>
        <taxon>Bacillota</taxon>
        <taxon>Clostridia</taxon>
        <taxon>Eubacteriales</taxon>
        <taxon>Clostridiaceae</taxon>
        <taxon>Clostridium</taxon>
    </lineage>
</organism>
<evidence type="ECO:0000256" key="6">
    <source>
        <dbReference type="ARBA" id="ARBA00049578"/>
    </source>
</evidence>
<dbReference type="Gene3D" id="3.50.50.60">
    <property type="entry name" value="FAD/NAD(P)-binding domain"/>
    <property type="match status" value="2"/>
</dbReference>
<dbReference type="EMBL" id="CP017253">
    <property type="protein sequence ID" value="AOR23851.1"/>
    <property type="molecule type" value="Genomic_DNA"/>
</dbReference>
<evidence type="ECO:0000259" key="10">
    <source>
        <dbReference type="Pfam" id="PF14691"/>
    </source>
</evidence>
<accession>A0A1D7XKI3</accession>
<dbReference type="EC" id="1.3.1.1" evidence="8"/>
<comment type="catalytic activity">
    <reaction evidence="5">
        <text>5,6-dihydrouracil + NAD(+) = uracil + NADH + H(+)</text>
        <dbReference type="Rhea" id="RHEA:20189"/>
        <dbReference type="ChEBI" id="CHEBI:15378"/>
        <dbReference type="ChEBI" id="CHEBI:15901"/>
        <dbReference type="ChEBI" id="CHEBI:17568"/>
        <dbReference type="ChEBI" id="CHEBI:57540"/>
        <dbReference type="ChEBI" id="CHEBI:57945"/>
        <dbReference type="EC" id="1.3.1.1"/>
    </reaction>
</comment>
<dbReference type="InterPro" id="IPR023753">
    <property type="entry name" value="FAD/NAD-binding_dom"/>
</dbReference>
<name>A0A1D7XKI3_9CLOT</name>
<dbReference type="STRING" id="394958.BGI42_08965"/>
<gene>
    <name evidence="11" type="ORF">BGI42_08965</name>
</gene>
<feature type="domain" description="Dihydroprymidine dehydrogenase" evidence="10">
    <location>
        <begin position="9"/>
        <end position="111"/>
    </location>
</feature>
<dbReference type="AlphaFoldDB" id="A0A1D7XKI3"/>
<dbReference type="PANTHER" id="PTHR43073:SF2">
    <property type="entry name" value="DIHYDROPYRIMIDINE DEHYDROGENASE [NADP(+)]"/>
    <property type="match status" value="1"/>
</dbReference>
<dbReference type="InterPro" id="IPR036188">
    <property type="entry name" value="FAD/NAD-bd_sf"/>
</dbReference>
<dbReference type="PRINTS" id="PR00419">
    <property type="entry name" value="ADXRDTASE"/>
</dbReference>
<dbReference type="OrthoDB" id="9803192at2"/>
<dbReference type="Gene3D" id="1.10.1060.10">
    <property type="entry name" value="Alpha-helical ferredoxin"/>
    <property type="match status" value="1"/>
</dbReference>
<evidence type="ECO:0000256" key="7">
    <source>
        <dbReference type="ARBA" id="ARBA00049714"/>
    </source>
</evidence>
<dbReference type="KEGG" id="ctae:BGI42_08965"/>
<feature type="domain" description="FAD/NAD(P)-binding" evidence="9">
    <location>
        <begin position="127"/>
        <end position="401"/>
    </location>
</feature>
<evidence type="ECO:0000256" key="5">
    <source>
        <dbReference type="ARBA" id="ARBA00048792"/>
    </source>
</evidence>
<dbReference type="InterPro" id="IPR009051">
    <property type="entry name" value="Helical_ferredxn"/>
</dbReference>
<evidence type="ECO:0000256" key="8">
    <source>
        <dbReference type="ARBA" id="ARBA00049728"/>
    </source>
</evidence>
<dbReference type="PANTHER" id="PTHR43073">
    <property type="entry name" value="DIHYDROPYRIMIDINE DEHYDROGENASE [NADP(+)]"/>
    <property type="match status" value="1"/>
</dbReference>
<comment type="function">
    <text evidence="6">Involved in pyrimidine base degradation. Catalyzes physiologically the reduction of uracil to 5,6-dihydrouracil (DHU) by using NADH as a specific cosubstrate. It also catalyzes the reverse reaction and the reduction of thymine to 5,6-dihydrothymine (DHT).</text>
</comment>
<dbReference type="GO" id="GO:0004159">
    <property type="term" value="F:dihydropyrimidine dehydrogenase (NAD+) activity"/>
    <property type="evidence" value="ECO:0007669"/>
    <property type="project" value="UniProtKB-EC"/>
</dbReference>
<evidence type="ECO:0000259" key="9">
    <source>
        <dbReference type="Pfam" id="PF07992"/>
    </source>
</evidence>
<proteinExistence type="predicted"/>
<dbReference type="Pfam" id="PF07992">
    <property type="entry name" value="Pyr_redox_2"/>
    <property type="match status" value="1"/>
</dbReference>
<comment type="catalytic activity">
    <reaction evidence="4">
        <text>5,6-dihydrothymine + NAD(+) = thymine + NADH + H(+)</text>
        <dbReference type="Rhea" id="RHEA:28791"/>
        <dbReference type="ChEBI" id="CHEBI:15378"/>
        <dbReference type="ChEBI" id="CHEBI:17821"/>
        <dbReference type="ChEBI" id="CHEBI:27468"/>
        <dbReference type="ChEBI" id="CHEBI:57540"/>
        <dbReference type="ChEBI" id="CHEBI:57945"/>
        <dbReference type="EC" id="1.3.1.1"/>
    </reaction>
</comment>
<evidence type="ECO:0000313" key="12">
    <source>
        <dbReference type="Proteomes" id="UP000094652"/>
    </source>
</evidence>
<evidence type="ECO:0000256" key="4">
    <source>
        <dbReference type="ARBA" id="ARBA00047685"/>
    </source>
</evidence>
<sequence length="423" mass="46710">MYKNNKMKKNNEEVINSVFAIEESSRCLLCYDAPCSQACPIGTNPAKFIRSLRFRNLKGAVETIRENNILGGVCARVCPTKKYCEGACSRTGIDKPIEIAKLQRYLTDYEKVLGLEVLKKVELIKEKVAIIGSGPSGLAAATKLAQLGYNVTVFEKRENLGGWLTYGIPEERLPQEVVDNEIDYIKKIGVKFKTNVNIGKDITIDSLKKEGYKAFLIACGMQKSKDIKIKGSDLNGVINGIYFLEEVKSTGKYNLGNKITVIGGGDVAIDCAITAKNLGSEDVKIVYRRTIEKMPAERKSIQEVIDLNIPIFTGIKPYEIIGENGKVSRFKGVGMFDNSNLDIPAENVIFAIGQEQDDVTSIANVNLNDKGIIEVKEYSTDIKWIFACGDIVDGDKTVVYALKLGKEAAEKIDKYLNGKEGTR</sequence>
<comment type="subunit">
    <text evidence="7">Heterotetramer of 2 PreA and 2 PreT subunits.</text>
</comment>
<evidence type="ECO:0000256" key="2">
    <source>
        <dbReference type="ARBA" id="ARBA00030119"/>
    </source>
</evidence>
<reference evidence="12" key="1">
    <citation type="submission" date="2016-09" db="EMBL/GenBank/DDBJ databases">
        <title>Genomics of Clostridium taeniosporum, an organism which forms endospores with ribbon-like appendages.</title>
        <authorList>
            <person name="Walker J.R."/>
        </authorList>
    </citation>
    <scope>NUCLEOTIDE SEQUENCE [LARGE SCALE GENOMIC DNA]</scope>
    <source>
        <strain evidence="12">1/k</strain>
    </source>
</reference>
<keyword evidence="12" id="KW-1185">Reference proteome</keyword>
<dbReference type="Proteomes" id="UP000094652">
    <property type="component" value="Chromosome"/>
</dbReference>